<dbReference type="Gene3D" id="1.20.1600.10">
    <property type="entry name" value="Outer membrane efflux proteins (OEP)"/>
    <property type="match status" value="1"/>
</dbReference>
<evidence type="ECO:0000313" key="4">
    <source>
        <dbReference type="Proteomes" id="UP000824112"/>
    </source>
</evidence>
<dbReference type="Proteomes" id="UP000824112">
    <property type="component" value="Unassembled WGS sequence"/>
</dbReference>
<comment type="subcellular location">
    <subcellularLocation>
        <location evidence="2">Cell membrane</location>
        <topology evidence="2">Lipid-anchor</topology>
    </subcellularLocation>
</comment>
<dbReference type="Pfam" id="PF02321">
    <property type="entry name" value="OEP"/>
    <property type="match status" value="2"/>
</dbReference>
<proteinExistence type="inferred from homology"/>
<evidence type="ECO:0000256" key="1">
    <source>
        <dbReference type="ARBA" id="ARBA00007613"/>
    </source>
</evidence>
<gene>
    <name evidence="3" type="ORF">IAB03_09320</name>
</gene>
<dbReference type="EMBL" id="DVNA01000212">
    <property type="protein sequence ID" value="HIU55987.1"/>
    <property type="molecule type" value="Genomic_DNA"/>
</dbReference>
<keyword evidence="2" id="KW-1134">Transmembrane beta strand</keyword>
<dbReference type="AlphaFoldDB" id="A0A9D1SDV7"/>
<dbReference type="SUPFAM" id="SSF56954">
    <property type="entry name" value="Outer membrane efflux proteins (OEP)"/>
    <property type="match status" value="1"/>
</dbReference>
<keyword evidence="2" id="KW-0812">Transmembrane</keyword>
<evidence type="ECO:0000256" key="2">
    <source>
        <dbReference type="RuleBase" id="RU362097"/>
    </source>
</evidence>
<protein>
    <submittedName>
        <fullName evidence="3">Efflux transporter outer membrane subunit</fullName>
    </submittedName>
</protein>
<dbReference type="PANTHER" id="PTHR30203">
    <property type="entry name" value="OUTER MEMBRANE CATION EFFLUX PROTEIN"/>
    <property type="match status" value="1"/>
</dbReference>
<accession>A0A9D1SDV7</accession>
<keyword evidence="2" id="KW-0472">Membrane</keyword>
<keyword evidence="2" id="KW-0564">Palmitate</keyword>
<organism evidence="3 4">
    <name type="scientific">Candidatus Gallibacteroides avistercoris</name>
    <dbReference type="NCBI Taxonomy" id="2840833"/>
    <lineage>
        <taxon>Bacteria</taxon>
        <taxon>Pseudomonadati</taxon>
        <taxon>Bacteroidota</taxon>
        <taxon>Bacteroidia</taxon>
        <taxon>Bacteroidales</taxon>
        <taxon>Bacteroidaceae</taxon>
        <taxon>Bacteroidaceae incertae sedis</taxon>
        <taxon>Candidatus Gallibacteroides</taxon>
    </lineage>
</organism>
<reference evidence="3" key="2">
    <citation type="journal article" date="2021" name="PeerJ">
        <title>Extensive microbial diversity within the chicken gut microbiome revealed by metagenomics and culture.</title>
        <authorList>
            <person name="Gilroy R."/>
            <person name="Ravi A."/>
            <person name="Getino M."/>
            <person name="Pursley I."/>
            <person name="Horton D.L."/>
            <person name="Alikhan N.F."/>
            <person name="Baker D."/>
            <person name="Gharbi K."/>
            <person name="Hall N."/>
            <person name="Watson M."/>
            <person name="Adriaenssens E.M."/>
            <person name="Foster-Nyarko E."/>
            <person name="Jarju S."/>
            <person name="Secka A."/>
            <person name="Antonio M."/>
            <person name="Oren A."/>
            <person name="Chaudhuri R.R."/>
            <person name="La Ragione R."/>
            <person name="Hildebrand F."/>
            <person name="Pallen M.J."/>
        </authorList>
    </citation>
    <scope>NUCLEOTIDE SEQUENCE</scope>
    <source>
        <strain evidence="3">CHK158-818</strain>
    </source>
</reference>
<keyword evidence="2" id="KW-0449">Lipoprotein</keyword>
<dbReference type="GO" id="GO:0015562">
    <property type="term" value="F:efflux transmembrane transporter activity"/>
    <property type="evidence" value="ECO:0007669"/>
    <property type="project" value="InterPro"/>
</dbReference>
<dbReference type="NCBIfam" id="TIGR01845">
    <property type="entry name" value="outer_NodT"/>
    <property type="match status" value="1"/>
</dbReference>
<dbReference type="PANTHER" id="PTHR30203:SF33">
    <property type="entry name" value="BLR4455 PROTEIN"/>
    <property type="match status" value="1"/>
</dbReference>
<comment type="similarity">
    <text evidence="1 2">Belongs to the outer membrane factor (OMF) (TC 1.B.17) family.</text>
</comment>
<name>A0A9D1SDV7_9BACT</name>
<dbReference type="Gene3D" id="2.20.200.10">
    <property type="entry name" value="Outer membrane efflux proteins (OEP)"/>
    <property type="match status" value="1"/>
</dbReference>
<sequence length="444" mass="50030">MIRYIVALTLVLGCFSCQLGKNFQRPEVDLPLSFNNPDSIVSYGSGMFNDTLLTSLIDRALTHNFDMRIAYSKIREMAEQRKVSRSELFPQIDVRVGGEKKTGHSAGTPKLFARGEVSWELDFWGNIRWQDEAALAAYMQTVEAANVVRLLLISDVARTYYELLALREEAAIVSQTLEIRKESVRLSKLRFEGGLTSETSYKQSLVEMARTKTYLPELEKKIALKKSELAFLIGEYRFDLPDIEIDSLQRPFFIEIPVGLPSTLLERRPDIRQSEQALRKASAMVNVRYTDRFPRFSLTGQYGLTSGSLKDFLSIPTSLISGGILTPVFDMGKNKAEQAAAQAVYEQAELSYRESVMAAFQEVDDALVSVRKAGEITESQQQLVETAIDYLQLANLQYLNGVVKYLDVLDAQRQLFDARIALNRAVLDEHLCLIQLYKALGGDS</sequence>
<evidence type="ECO:0000313" key="3">
    <source>
        <dbReference type="EMBL" id="HIU55987.1"/>
    </source>
</evidence>
<comment type="caution">
    <text evidence="3">The sequence shown here is derived from an EMBL/GenBank/DDBJ whole genome shotgun (WGS) entry which is preliminary data.</text>
</comment>
<dbReference type="GO" id="GO:0005886">
    <property type="term" value="C:plasma membrane"/>
    <property type="evidence" value="ECO:0007669"/>
    <property type="project" value="UniProtKB-SubCell"/>
</dbReference>
<dbReference type="InterPro" id="IPR010131">
    <property type="entry name" value="MdtP/NodT-like"/>
</dbReference>
<dbReference type="InterPro" id="IPR003423">
    <property type="entry name" value="OMP_efflux"/>
</dbReference>
<reference evidence="3" key="1">
    <citation type="submission" date="2020-10" db="EMBL/GenBank/DDBJ databases">
        <authorList>
            <person name="Gilroy R."/>
        </authorList>
    </citation>
    <scope>NUCLEOTIDE SEQUENCE</scope>
    <source>
        <strain evidence="3">CHK158-818</strain>
    </source>
</reference>